<evidence type="ECO:0000313" key="2">
    <source>
        <dbReference type="EMBL" id="SMO81933.1"/>
    </source>
</evidence>
<protein>
    <submittedName>
        <fullName evidence="2">TIR domain-containing protein</fullName>
    </submittedName>
</protein>
<feature type="domain" description="TIR" evidence="1">
    <location>
        <begin position="111"/>
        <end position="186"/>
    </location>
</feature>
<dbReference type="AlphaFoldDB" id="A0A521EDC5"/>
<proteinExistence type="predicted"/>
<dbReference type="Pfam" id="PF13676">
    <property type="entry name" value="TIR_2"/>
    <property type="match status" value="1"/>
</dbReference>
<reference evidence="2 3" key="1">
    <citation type="submission" date="2017-05" db="EMBL/GenBank/DDBJ databases">
        <authorList>
            <person name="Varghese N."/>
            <person name="Submissions S."/>
        </authorList>
    </citation>
    <scope>NUCLEOTIDE SEQUENCE [LARGE SCALE GENOMIC DNA]</scope>
    <source>
        <strain evidence="2 3">DSM 27040</strain>
    </source>
</reference>
<dbReference type="EMBL" id="FXTB01000008">
    <property type="protein sequence ID" value="SMO81933.1"/>
    <property type="molecule type" value="Genomic_DNA"/>
</dbReference>
<name>A0A521EDC5_SACCC</name>
<accession>A0A521EDC5</accession>
<evidence type="ECO:0000313" key="3">
    <source>
        <dbReference type="Proteomes" id="UP000319040"/>
    </source>
</evidence>
<dbReference type="GO" id="GO:0007165">
    <property type="term" value="P:signal transduction"/>
    <property type="evidence" value="ECO:0007669"/>
    <property type="project" value="InterPro"/>
</dbReference>
<dbReference type="InterPro" id="IPR035897">
    <property type="entry name" value="Toll_tir_struct_dom_sf"/>
</dbReference>
<evidence type="ECO:0000259" key="1">
    <source>
        <dbReference type="Pfam" id="PF13676"/>
    </source>
</evidence>
<sequence>MNPVEENILKKVVNDLASLNPDKPWKSVGVLAKKFNVQESYLRQILLEYCSNVDKQNLKIRYSHYPSKRNLDMIWAHVNNIPDIEKLYDYTRLDEPDKNFPAYLENYPRLFLSHSHKNRDRALYMRDYLYCQGINIWMSELDIVPGDDIFMAVNQGRKNCTGFLADVTEESIQSVWVQKEFIASLPDKQMYIVIDGNNGRLIEALNSDSPNDIMPSLQITTMFPEYIDYLKNHIYKTGLVFSFPYVKGALFNTEMKPLIALKEYFPG</sequence>
<dbReference type="RefSeq" id="WP_142534189.1">
    <property type="nucleotide sequence ID" value="NZ_FXTB01000008.1"/>
</dbReference>
<dbReference type="SUPFAM" id="SSF52200">
    <property type="entry name" value="Toll/Interleukin receptor TIR domain"/>
    <property type="match status" value="1"/>
</dbReference>
<dbReference type="InterPro" id="IPR000157">
    <property type="entry name" value="TIR_dom"/>
</dbReference>
<dbReference type="Gene3D" id="3.40.50.10140">
    <property type="entry name" value="Toll/interleukin-1 receptor homology (TIR) domain"/>
    <property type="match status" value="1"/>
</dbReference>
<organism evidence="2 3">
    <name type="scientific">Saccharicrinis carchari</name>
    <dbReference type="NCBI Taxonomy" id="1168039"/>
    <lineage>
        <taxon>Bacteria</taxon>
        <taxon>Pseudomonadati</taxon>
        <taxon>Bacteroidota</taxon>
        <taxon>Bacteroidia</taxon>
        <taxon>Marinilabiliales</taxon>
        <taxon>Marinilabiliaceae</taxon>
        <taxon>Saccharicrinis</taxon>
    </lineage>
</organism>
<keyword evidence="3" id="KW-1185">Reference proteome</keyword>
<gene>
    <name evidence="2" type="ORF">SAMN06265379_108148</name>
</gene>
<dbReference type="Proteomes" id="UP000319040">
    <property type="component" value="Unassembled WGS sequence"/>
</dbReference>
<dbReference type="OrthoDB" id="1098242at2"/>